<sequence length="90" mass="9498">MCRMFIRISAGNCSHDIVRFAKALCTPIGEVDVASGEKCGEVYAELSGVSIGILGVAMEQGRTDLMAAGAASPRNQHTTEPIQPGDYVRA</sequence>
<organism evidence="2 3">
    <name type="scientific">Paracoccus versutus</name>
    <name type="common">Thiobacillus versutus</name>
    <dbReference type="NCBI Taxonomy" id="34007"/>
    <lineage>
        <taxon>Bacteria</taxon>
        <taxon>Pseudomonadati</taxon>
        <taxon>Pseudomonadota</taxon>
        <taxon>Alphaproteobacteria</taxon>
        <taxon>Rhodobacterales</taxon>
        <taxon>Paracoccaceae</taxon>
        <taxon>Paracoccus</taxon>
    </lineage>
</organism>
<dbReference type="EMBL" id="QTUJ01000001">
    <property type="protein sequence ID" value="REF73151.1"/>
    <property type="molecule type" value="Genomic_DNA"/>
</dbReference>
<reference evidence="2 3" key="1">
    <citation type="submission" date="2018-08" db="EMBL/GenBank/DDBJ databases">
        <title>Genomic Encyclopedia of Archaeal and Bacterial Type Strains, Phase II (KMG-II): from individual species to whole genera.</title>
        <authorList>
            <person name="Goeker M."/>
        </authorList>
    </citation>
    <scope>NUCLEOTIDE SEQUENCE [LARGE SCALE GENOMIC DNA]</scope>
    <source>
        <strain evidence="2 3">DSM 17099</strain>
    </source>
</reference>
<evidence type="ECO:0000313" key="2">
    <source>
        <dbReference type="EMBL" id="REF73151.1"/>
    </source>
</evidence>
<feature type="region of interest" description="Disordered" evidence="1">
    <location>
        <begin position="69"/>
        <end position="90"/>
    </location>
</feature>
<dbReference type="AlphaFoldDB" id="A0A3D9XTW7"/>
<evidence type="ECO:0000313" key="3">
    <source>
        <dbReference type="Proteomes" id="UP000256941"/>
    </source>
</evidence>
<protein>
    <submittedName>
        <fullName evidence="2">Uncharacterized protein</fullName>
    </submittedName>
</protein>
<proteinExistence type="predicted"/>
<name>A0A3D9XTW7_PARVE</name>
<gene>
    <name evidence="2" type="ORF">BDD41_1681</name>
</gene>
<accession>A0A3D9XTW7</accession>
<comment type="caution">
    <text evidence="2">The sequence shown here is derived from an EMBL/GenBank/DDBJ whole genome shotgun (WGS) entry which is preliminary data.</text>
</comment>
<dbReference type="Proteomes" id="UP000256941">
    <property type="component" value="Unassembled WGS sequence"/>
</dbReference>
<evidence type="ECO:0000256" key="1">
    <source>
        <dbReference type="SAM" id="MobiDB-lite"/>
    </source>
</evidence>